<comment type="similarity">
    <text evidence="3 11">Belongs to the peptidase M50B family.</text>
</comment>
<evidence type="ECO:0000256" key="10">
    <source>
        <dbReference type="ARBA" id="ARBA00023136"/>
    </source>
</evidence>
<dbReference type="InterPro" id="IPR004387">
    <property type="entry name" value="Pept_M50_Zn"/>
</dbReference>
<dbReference type="Pfam" id="PF02163">
    <property type="entry name" value="Peptidase_M50"/>
    <property type="match status" value="1"/>
</dbReference>
<evidence type="ECO:0000256" key="8">
    <source>
        <dbReference type="ARBA" id="ARBA00022989"/>
    </source>
</evidence>
<keyword evidence="11" id="KW-0479">Metal-binding</keyword>
<keyword evidence="8 11" id="KW-1133">Transmembrane helix</keyword>
<dbReference type="GO" id="GO:0016020">
    <property type="term" value="C:membrane"/>
    <property type="evidence" value="ECO:0007669"/>
    <property type="project" value="UniProtKB-SubCell"/>
</dbReference>
<evidence type="ECO:0000256" key="3">
    <source>
        <dbReference type="ARBA" id="ARBA00007931"/>
    </source>
</evidence>
<gene>
    <name evidence="14" type="ORF">AVDCRST_MAG19-336</name>
</gene>
<protein>
    <recommendedName>
        <fullName evidence="11">Zinc metalloprotease</fullName>
        <ecNumber evidence="11">3.4.24.-</ecNumber>
    </recommendedName>
</protein>
<dbReference type="InterPro" id="IPR036034">
    <property type="entry name" value="PDZ_sf"/>
</dbReference>
<dbReference type="EMBL" id="CADCWL010000011">
    <property type="protein sequence ID" value="CAA9544612.1"/>
    <property type="molecule type" value="Genomic_DNA"/>
</dbReference>
<dbReference type="InterPro" id="IPR041489">
    <property type="entry name" value="PDZ_6"/>
</dbReference>
<dbReference type="GO" id="GO:0004222">
    <property type="term" value="F:metalloendopeptidase activity"/>
    <property type="evidence" value="ECO:0007669"/>
    <property type="project" value="InterPro"/>
</dbReference>
<keyword evidence="5 11" id="KW-0812">Transmembrane</keyword>
<keyword evidence="4 14" id="KW-0645">Protease</keyword>
<evidence type="ECO:0000259" key="13">
    <source>
        <dbReference type="PROSITE" id="PS50106"/>
    </source>
</evidence>
<feature type="transmembrane region" description="Helical" evidence="11">
    <location>
        <begin position="55"/>
        <end position="73"/>
    </location>
</feature>
<keyword evidence="9 11" id="KW-0482">Metalloprotease</keyword>
<reference evidence="14" key="1">
    <citation type="submission" date="2020-02" db="EMBL/GenBank/DDBJ databases">
        <authorList>
            <person name="Meier V. D."/>
        </authorList>
    </citation>
    <scope>NUCLEOTIDE SEQUENCE</scope>
    <source>
        <strain evidence="14">AVDCRST_MAG19</strain>
    </source>
</reference>
<evidence type="ECO:0000256" key="11">
    <source>
        <dbReference type="RuleBase" id="RU362031"/>
    </source>
</evidence>
<dbReference type="NCBIfam" id="TIGR00054">
    <property type="entry name" value="RIP metalloprotease RseP"/>
    <property type="match status" value="1"/>
</dbReference>
<feature type="transmembrane region" description="Helical" evidence="11">
    <location>
        <begin position="419"/>
        <end position="438"/>
    </location>
</feature>
<feature type="transmembrane region" description="Helical" evidence="11">
    <location>
        <begin position="7"/>
        <end position="28"/>
    </location>
</feature>
<evidence type="ECO:0000256" key="2">
    <source>
        <dbReference type="ARBA" id="ARBA00004141"/>
    </source>
</evidence>
<feature type="transmembrane region" description="Helical" evidence="11">
    <location>
        <begin position="94"/>
        <end position="117"/>
    </location>
</feature>
<evidence type="ECO:0000256" key="12">
    <source>
        <dbReference type="SAM" id="MobiDB-lite"/>
    </source>
</evidence>
<dbReference type="CDD" id="cd06163">
    <property type="entry name" value="S2P-M50_PDZ_RseP-like"/>
    <property type="match status" value="1"/>
</dbReference>
<sequence length="451" mass="47685">MSEGLLNGLYIIPILAVLIVIHEIGHFASARAVGVTVEEFGIGIPPRIKGWTRNGVIWSLNAIPFGGFVRVLGEDGKSMDPGSMNTKRPLQRAFFLVAGSAMNLLLALVLMMLVVGVQGLPFDHVYIDEIVPASPAAEAGWRQGDRIVEMGGASIEDRDEVSRIARDFAGRPMSVVVERDGALLETSVVPRENPPANQGPTGVGTQPVSRADLSVDTVTGSAKAAGLAPGDRLVSVAGRDVTDQYVVTHGLETAGGFFRGYASAAVPVRVQRGGETRELTLAVPARLFAPSALAVAGLDARIDPIFEQVPAAQVIPRGFSEAWQQMSAMLAGLRDLVTGQQPLSGVAGPIGMGQITSEVIGESVLPLWVTLAQISILLSLNLAVLNLLPLPALDGGRLLFVVIEILRGGRRIAPEREGVVHFAGLVILLGFMFVVAFLDVGRLLDGRSFLP</sequence>
<dbReference type="PANTHER" id="PTHR42837">
    <property type="entry name" value="REGULATOR OF SIGMA-E PROTEASE RSEP"/>
    <property type="match status" value="1"/>
</dbReference>
<evidence type="ECO:0000256" key="7">
    <source>
        <dbReference type="ARBA" id="ARBA00022833"/>
    </source>
</evidence>
<dbReference type="InterPro" id="IPR008915">
    <property type="entry name" value="Peptidase_M50"/>
</dbReference>
<proteinExistence type="inferred from homology"/>
<keyword evidence="7 11" id="KW-0862">Zinc</keyword>
<comment type="cofactor">
    <cofactor evidence="1 11">
        <name>Zn(2+)</name>
        <dbReference type="ChEBI" id="CHEBI:29105"/>
    </cofactor>
</comment>
<dbReference type="SMART" id="SM00228">
    <property type="entry name" value="PDZ"/>
    <property type="match status" value="2"/>
</dbReference>
<dbReference type="GO" id="GO:0006508">
    <property type="term" value="P:proteolysis"/>
    <property type="evidence" value="ECO:0007669"/>
    <property type="project" value="UniProtKB-KW"/>
</dbReference>
<dbReference type="Gene3D" id="2.30.42.10">
    <property type="match status" value="2"/>
</dbReference>
<evidence type="ECO:0000256" key="9">
    <source>
        <dbReference type="ARBA" id="ARBA00023049"/>
    </source>
</evidence>
<dbReference type="CDD" id="cd23081">
    <property type="entry name" value="cpPDZ_EcRseP-like"/>
    <property type="match status" value="1"/>
</dbReference>
<comment type="subcellular location">
    <subcellularLocation>
        <location evidence="2">Membrane</location>
        <topology evidence="2">Multi-pass membrane protein</topology>
    </subcellularLocation>
</comment>
<dbReference type="InterPro" id="IPR001478">
    <property type="entry name" value="PDZ"/>
</dbReference>
<accession>A0A6J4UB52</accession>
<dbReference type="Pfam" id="PF17820">
    <property type="entry name" value="PDZ_6"/>
    <property type="match status" value="1"/>
</dbReference>
<organism evidence="14">
    <name type="scientific">uncultured Thermomicrobiales bacterium</name>
    <dbReference type="NCBI Taxonomy" id="1645740"/>
    <lineage>
        <taxon>Bacteria</taxon>
        <taxon>Pseudomonadati</taxon>
        <taxon>Thermomicrobiota</taxon>
        <taxon>Thermomicrobia</taxon>
        <taxon>Thermomicrobiales</taxon>
        <taxon>environmental samples</taxon>
    </lineage>
</organism>
<dbReference type="PROSITE" id="PS50106">
    <property type="entry name" value="PDZ"/>
    <property type="match status" value="1"/>
</dbReference>
<feature type="compositionally biased region" description="Polar residues" evidence="12">
    <location>
        <begin position="195"/>
        <end position="208"/>
    </location>
</feature>
<dbReference type="GO" id="GO:0046872">
    <property type="term" value="F:metal ion binding"/>
    <property type="evidence" value="ECO:0007669"/>
    <property type="project" value="UniProtKB-KW"/>
</dbReference>
<evidence type="ECO:0000256" key="6">
    <source>
        <dbReference type="ARBA" id="ARBA00022801"/>
    </source>
</evidence>
<evidence type="ECO:0000256" key="5">
    <source>
        <dbReference type="ARBA" id="ARBA00022692"/>
    </source>
</evidence>
<name>A0A6J4UB52_9BACT</name>
<dbReference type="EC" id="3.4.24.-" evidence="11"/>
<keyword evidence="10 11" id="KW-0472">Membrane</keyword>
<feature type="transmembrane region" description="Helical" evidence="11">
    <location>
        <begin position="365"/>
        <end position="388"/>
    </location>
</feature>
<feature type="domain" description="PDZ" evidence="13">
    <location>
        <begin position="107"/>
        <end position="157"/>
    </location>
</feature>
<evidence type="ECO:0000313" key="14">
    <source>
        <dbReference type="EMBL" id="CAA9544612.1"/>
    </source>
</evidence>
<evidence type="ECO:0000256" key="4">
    <source>
        <dbReference type="ARBA" id="ARBA00022670"/>
    </source>
</evidence>
<keyword evidence="6 11" id="KW-0378">Hydrolase</keyword>
<dbReference type="SUPFAM" id="SSF50156">
    <property type="entry name" value="PDZ domain-like"/>
    <property type="match status" value="2"/>
</dbReference>
<dbReference type="PANTHER" id="PTHR42837:SF2">
    <property type="entry name" value="MEMBRANE METALLOPROTEASE ARASP2, CHLOROPLASTIC-RELATED"/>
    <property type="match status" value="1"/>
</dbReference>
<dbReference type="AlphaFoldDB" id="A0A6J4UB52"/>
<evidence type="ECO:0000256" key="1">
    <source>
        <dbReference type="ARBA" id="ARBA00001947"/>
    </source>
</evidence>
<feature type="region of interest" description="Disordered" evidence="12">
    <location>
        <begin position="189"/>
        <end position="208"/>
    </location>
</feature>